<dbReference type="EMBL" id="CABVLU010000001">
    <property type="protein sequence ID" value="VVT47414.1"/>
    <property type="molecule type" value="Genomic_DNA"/>
</dbReference>
<dbReference type="InterPro" id="IPR029052">
    <property type="entry name" value="Metallo-depent_PP-like"/>
</dbReference>
<proteinExistence type="inferred from homology"/>
<keyword evidence="11 16" id="KW-0269">Exonuclease</keyword>
<dbReference type="InterPro" id="IPR036249">
    <property type="entry name" value="Thioredoxin-like_sf"/>
</dbReference>
<feature type="region of interest" description="Disordered" evidence="17">
    <location>
        <begin position="627"/>
        <end position="689"/>
    </location>
</feature>
<evidence type="ECO:0000256" key="7">
    <source>
        <dbReference type="ARBA" id="ARBA00022723"/>
    </source>
</evidence>
<dbReference type="RefSeq" id="XP_031852311.1">
    <property type="nucleotide sequence ID" value="XM_031996420.1"/>
</dbReference>
<dbReference type="InterPro" id="IPR004843">
    <property type="entry name" value="Calcineurin-like_PHP"/>
</dbReference>
<dbReference type="SMART" id="SM01347">
    <property type="entry name" value="Mre11_DNA_bind"/>
    <property type="match status" value="1"/>
</dbReference>
<gene>
    <name evidence="19" type="ORF">SAPINGB_P001699</name>
</gene>
<keyword evidence="20" id="KW-1185">Reference proteome</keyword>
<dbReference type="InterPro" id="IPR041796">
    <property type="entry name" value="Mre11_N"/>
</dbReference>
<dbReference type="Gene3D" id="3.60.21.10">
    <property type="match status" value="1"/>
</dbReference>
<evidence type="ECO:0000256" key="16">
    <source>
        <dbReference type="RuleBase" id="RU003447"/>
    </source>
</evidence>
<evidence type="ECO:0000256" key="10">
    <source>
        <dbReference type="ARBA" id="ARBA00022801"/>
    </source>
</evidence>
<evidence type="ECO:0000256" key="17">
    <source>
        <dbReference type="SAM" id="MobiDB-lite"/>
    </source>
</evidence>
<dbReference type="OrthoDB" id="30417at2759"/>
<feature type="compositionally biased region" description="Polar residues" evidence="17">
    <location>
        <begin position="411"/>
        <end position="426"/>
    </location>
</feature>
<feature type="compositionally biased region" description="Basic and acidic residues" evidence="17">
    <location>
        <begin position="547"/>
        <end position="560"/>
    </location>
</feature>
<feature type="compositionally biased region" description="Low complexity" evidence="17">
    <location>
        <begin position="636"/>
        <end position="664"/>
    </location>
</feature>
<dbReference type="GO" id="GO:0000724">
    <property type="term" value="P:double-strand break repair via homologous recombination"/>
    <property type="evidence" value="ECO:0007669"/>
    <property type="project" value="TreeGrafter"/>
</dbReference>
<keyword evidence="14 16" id="KW-0539">Nucleus</keyword>
<feature type="compositionally biased region" description="Low complexity" evidence="17">
    <location>
        <begin position="741"/>
        <end position="759"/>
    </location>
</feature>
<dbReference type="GO" id="GO:0007095">
    <property type="term" value="P:mitotic G2 DNA damage checkpoint signaling"/>
    <property type="evidence" value="ECO:0007669"/>
    <property type="project" value="TreeGrafter"/>
</dbReference>
<evidence type="ECO:0000256" key="6">
    <source>
        <dbReference type="ARBA" id="ARBA00022722"/>
    </source>
</evidence>
<dbReference type="Gene3D" id="3.40.30.10">
    <property type="entry name" value="Glutaredoxin"/>
    <property type="match status" value="1"/>
</dbReference>
<dbReference type="Proteomes" id="UP000398389">
    <property type="component" value="Unassembled WGS sequence"/>
</dbReference>
<evidence type="ECO:0000256" key="13">
    <source>
        <dbReference type="ARBA" id="ARBA00023211"/>
    </source>
</evidence>
<evidence type="ECO:0000259" key="18">
    <source>
        <dbReference type="SMART" id="SM01347"/>
    </source>
</evidence>
<dbReference type="GO" id="GO:0097552">
    <property type="term" value="P:mitochondrial double-strand break repair via homologous recombination"/>
    <property type="evidence" value="ECO:0007669"/>
    <property type="project" value="TreeGrafter"/>
</dbReference>
<evidence type="ECO:0000256" key="15">
    <source>
        <dbReference type="ARBA" id="ARBA00023254"/>
    </source>
</evidence>
<dbReference type="CDD" id="cd00840">
    <property type="entry name" value="MPP_Mre11_N"/>
    <property type="match status" value="1"/>
</dbReference>
<feature type="region of interest" description="Disordered" evidence="17">
    <location>
        <begin position="741"/>
        <end position="780"/>
    </location>
</feature>
<dbReference type="GO" id="GO:0000723">
    <property type="term" value="P:telomere maintenance"/>
    <property type="evidence" value="ECO:0007669"/>
    <property type="project" value="TreeGrafter"/>
</dbReference>
<reference evidence="19 20" key="1">
    <citation type="submission" date="2019-09" db="EMBL/GenBank/DDBJ databases">
        <authorList>
            <person name="Brejova B."/>
        </authorList>
    </citation>
    <scope>NUCLEOTIDE SEQUENCE [LARGE SCALE GENOMIC DNA]</scope>
</reference>
<dbReference type="AlphaFoldDB" id="A0A5E8B7M7"/>
<keyword evidence="10 16" id="KW-0378">Hydrolase</keyword>
<evidence type="ECO:0000256" key="14">
    <source>
        <dbReference type="ARBA" id="ARBA00023242"/>
    </source>
</evidence>
<evidence type="ECO:0000256" key="4">
    <source>
        <dbReference type="ARBA" id="ARBA00009028"/>
    </source>
</evidence>
<evidence type="ECO:0000256" key="2">
    <source>
        <dbReference type="ARBA" id="ARBA00004123"/>
    </source>
</evidence>
<dbReference type="GO" id="GO:0006303">
    <property type="term" value="P:double-strand break repair via nonhomologous end joining"/>
    <property type="evidence" value="ECO:0007669"/>
    <property type="project" value="TreeGrafter"/>
</dbReference>
<keyword evidence="12 16" id="KW-0234">DNA repair</keyword>
<evidence type="ECO:0000256" key="1">
    <source>
        <dbReference type="ARBA" id="ARBA00001936"/>
    </source>
</evidence>
<dbReference type="Pfam" id="PF05768">
    <property type="entry name" value="Glrx-like"/>
    <property type="match status" value="1"/>
</dbReference>
<comment type="similarity">
    <text evidence="4 16">Belongs to the MRE11/RAD32 family.</text>
</comment>
<dbReference type="InterPro" id="IPR007281">
    <property type="entry name" value="Mre11_DNA-bd"/>
</dbReference>
<dbReference type="NCBIfam" id="TIGR00583">
    <property type="entry name" value="mre11"/>
    <property type="match status" value="1"/>
</dbReference>
<dbReference type="InterPro" id="IPR003701">
    <property type="entry name" value="Mre11"/>
</dbReference>
<keyword evidence="6 16" id="KW-0540">Nuclease</keyword>
<dbReference type="InterPro" id="IPR008554">
    <property type="entry name" value="Glutaredoxin-like"/>
</dbReference>
<dbReference type="GO" id="GO:0000014">
    <property type="term" value="F:single-stranded DNA endodeoxyribonuclease activity"/>
    <property type="evidence" value="ECO:0007669"/>
    <property type="project" value="TreeGrafter"/>
</dbReference>
<dbReference type="PANTHER" id="PTHR10139:SF1">
    <property type="entry name" value="DOUBLE-STRAND BREAK REPAIR PROTEIN MRE11"/>
    <property type="match status" value="1"/>
</dbReference>
<dbReference type="GO" id="GO:0042138">
    <property type="term" value="P:meiotic DNA double-strand break formation"/>
    <property type="evidence" value="ECO:0007669"/>
    <property type="project" value="TreeGrafter"/>
</dbReference>
<dbReference type="GO" id="GO:0030870">
    <property type="term" value="C:Mre11 complex"/>
    <property type="evidence" value="ECO:0007669"/>
    <property type="project" value="InterPro"/>
</dbReference>
<evidence type="ECO:0000256" key="3">
    <source>
        <dbReference type="ARBA" id="ARBA00004286"/>
    </source>
</evidence>
<evidence type="ECO:0000256" key="12">
    <source>
        <dbReference type="ARBA" id="ARBA00023204"/>
    </source>
</evidence>
<evidence type="ECO:0000256" key="5">
    <source>
        <dbReference type="ARBA" id="ARBA00022454"/>
    </source>
</evidence>
<feature type="compositionally biased region" description="Polar residues" evidence="17">
    <location>
        <begin position="665"/>
        <end position="675"/>
    </location>
</feature>
<dbReference type="Pfam" id="PF04152">
    <property type="entry name" value="Mre11_DNA_bind"/>
    <property type="match status" value="1"/>
</dbReference>
<name>A0A5E8B7M7_9ASCO</name>
<keyword evidence="9 16" id="KW-0227">DNA damage</keyword>
<keyword evidence="8 16" id="KW-0255">Endonuclease</keyword>
<evidence type="ECO:0000313" key="20">
    <source>
        <dbReference type="Proteomes" id="UP000398389"/>
    </source>
</evidence>
<comment type="subcellular location">
    <subcellularLocation>
        <location evidence="3">Chromosome</location>
    </subcellularLocation>
    <subcellularLocation>
        <location evidence="2">Nucleus</location>
    </subcellularLocation>
</comment>
<evidence type="ECO:0000256" key="8">
    <source>
        <dbReference type="ARBA" id="ARBA00022759"/>
    </source>
</evidence>
<feature type="region of interest" description="Disordered" evidence="17">
    <location>
        <begin position="539"/>
        <end position="603"/>
    </location>
</feature>
<feature type="region of interest" description="Disordered" evidence="17">
    <location>
        <begin position="408"/>
        <end position="429"/>
    </location>
</feature>
<dbReference type="SUPFAM" id="SSF52833">
    <property type="entry name" value="Thioredoxin-like"/>
    <property type="match status" value="1"/>
</dbReference>
<dbReference type="Pfam" id="PF00149">
    <property type="entry name" value="Metallophos"/>
    <property type="match status" value="1"/>
</dbReference>
<feature type="domain" description="Mre11 DNA-binding" evidence="18">
    <location>
        <begin position="293"/>
        <end position="468"/>
    </location>
</feature>
<comment type="cofactor">
    <cofactor evidence="1">
        <name>Mn(2+)</name>
        <dbReference type="ChEBI" id="CHEBI:29035"/>
    </cofactor>
</comment>
<accession>A0A5E8B7M7</accession>
<protein>
    <recommendedName>
        <fullName evidence="18">Mre11 DNA-binding domain-containing protein</fullName>
    </recommendedName>
</protein>
<dbReference type="InterPro" id="IPR038487">
    <property type="entry name" value="Mre11_capping_dom"/>
</dbReference>
<keyword evidence="15 16" id="KW-0469">Meiosis</keyword>
<dbReference type="GO" id="GO:0008296">
    <property type="term" value="F:3'-5'-DNA exonuclease activity"/>
    <property type="evidence" value="ECO:0007669"/>
    <property type="project" value="InterPro"/>
</dbReference>
<keyword evidence="5" id="KW-0158">Chromosome</keyword>
<dbReference type="SUPFAM" id="SSF56300">
    <property type="entry name" value="Metallo-dependent phosphatases"/>
    <property type="match status" value="1"/>
</dbReference>
<dbReference type="FunFam" id="3.60.21.10:FF:000011">
    <property type="entry name" value="Double-strand break repair protein"/>
    <property type="match status" value="1"/>
</dbReference>
<keyword evidence="7" id="KW-0479">Metal-binding</keyword>
<organism evidence="19 20">
    <name type="scientific">Magnusiomyces paraingens</name>
    <dbReference type="NCBI Taxonomy" id="2606893"/>
    <lineage>
        <taxon>Eukaryota</taxon>
        <taxon>Fungi</taxon>
        <taxon>Dikarya</taxon>
        <taxon>Ascomycota</taxon>
        <taxon>Saccharomycotina</taxon>
        <taxon>Dipodascomycetes</taxon>
        <taxon>Dipodascales</taxon>
        <taxon>Dipodascaceae</taxon>
        <taxon>Magnusiomyces</taxon>
    </lineage>
</organism>
<evidence type="ECO:0000256" key="9">
    <source>
        <dbReference type="ARBA" id="ARBA00022763"/>
    </source>
</evidence>
<dbReference type="GO" id="GO:0030145">
    <property type="term" value="F:manganese ion binding"/>
    <property type="evidence" value="ECO:0007669"/>
    <property type="project" value="InterPro"/>
</dbReference>
<dbReference type="Gene3D" id="3.30.110.110">
    <property type="entry name" value="Mre11, capping domain"/>
    <property type="match status" value="1"/>
</dbReference>
<sequence length="879" mass="97429">MSDDLPYEEPDIIRILITTDNHVGYAENDPIRGNDAAVTFREIMNIAKDREVDMVLQAGDLFHINKPSRKSMFEVITALRETCYGDKPCELQLMSKVDLGLDNDLNHLNYQDENINVAIPVFAISGNHDDAAGNSLLAPMDVLAATGLVNHFGRVQENDNISIVPILLRKGKTQLALYGMANVRDERLFRTFRHSQVKFFKPAKDTGEWFNLMAVHQNHVAHSSTGYLPETFLPDFMDMVVWGHEHDCISDPVKNPQTGFSVLQPGSSVATSLIEGEAIPKYVFILSVTGKKYTLEKIRLMTVRPFAISSVSLAMDSGIDARISNRSEITSWLNDRVESLISEAKQEWKNRPGNENKSEEEIPLPLIRLKVDYSGGYDVENPRRFSNRFVQRVANVNDVVSFNRRRAVSMTGHSQKNPSQKDSPNQQHEDQNISLEKIGVQKLVNEFLQNDDLMLLPETGLGDAVRQFVDNGDKDAIKAFVNKSLELQLSTLMAITNLDEDSMSSEILKAKKRLARNTLRQSSGQAGATPAAASTTSIFNSVSFNETNERTENNKKKEPELTTTKPSRGRKAAGTKTAASKKTPAKRGRKTKSPETIEESEEEAIIENLEQDGEVMDVDEYDDEEVEVISRPTSGSTRKPTASTSRTTKTTKSASKTPAALSLTRQISSKNSPVAVNNGGDDGDDDDDDFEILGETSQSVSIPACARTNSMAAARMVSPVSQALRNSTNMATIVTSARIASNAHGSSSSSSNSTGSRTIGAKRKRRMPAPKLVTPSRQEDLSTMRPSIIRLLATKVTFFTRPQCGLCENAKGALSKAWDQSKTKFDYKEVDITKPENSEWFDKYAFDVPVIHIEKENGDKIRKLMHRINTSEVVDIVDS</sequence>
<dbReference type="GeneID" id="43580520"/>
<keyword evidence="13 16" id="KW-0464">Manganese</keyword>
<evidence type="ECO:0000256" key="11">
    <source>
        <dbReference type="ARBA" id="ARBA00022839"/>
    </source>
</evidence>
<dbReference type="GO" id="GO:0035861">
    <property type="term" value="C:site of double-strand break"/>
    <property type="evidence" value="ECO:0007669"/>
    <property type="project" value="TreeGrafter"/>
</dbReference>
<dbReference type="GO" id="GO:0031573">
    <property type="term" value="P:mitotic intra-S DNA damage checkpoint signaling"/>
    <property type="evidence" value="ECO:0007669"/>
    <property type="project" value="TreeGrafter"/>
</dbReference>
<evidence type="ECO:0000313" key="19">
    <source>
        <dbReference type="EMBL" id="VVT47414.1"/>
    </source>
</evidence>
<dbReference type="PANTHER" id="PTHR10139">
    <property type="entry name" value="DOUBLE-STRAND BREAK REPAIR PROTEIN MRE11"/>
    <property type="match status" value="1"/>
</dbReference>